<dbReference type="Proteomes" id="UP000256486">
    <property type="component" value="Unassembled WGS sequence"/>
</dbReference>
<dbReference type="GO" id="GO:0000160">
    <property type="term" value="P:phosphorelay signal transduction system"/>
    <property type="evidence" value="ECO:0007669"/>
    <property type="project" value="UniProtKB-KW"/>
</dbReference>
<proteinExistence type="predicted"/>
<keyword evidence="7" id="KW-1185">Reference proteome</keyword>
<protein>
    <recommendedName>
        <fullName evidence="5">Histidine kinase/HSP90-like ATPase domain-containing protein</fullName>
    </recommendedName>
</protein>
<evidence type="ECO:0000256" key="4">
    <source>
        <dbReference type="SAM" id="Phobius"/>
    </source>
</evidence>
<accession>A0A3E0VJ24</accession>
<keyword evidence="4" id="KW-0812">Transmembrane</keyword>
<dbReference type="CDD" id="cd16917">
    <property type="entry name" value="HATPase_UhpB-NarQ-NarX-like"/>
    <property type="match status" value="1"/>
</dbReference>
<keyword evidence="4" id="KW-1133">Transmembrane helix</keyword>
<evidence type="ECO:0000313" key="6">
    <source>
        <dbReference type="EMBL" id="RFA09635.1"/>
    </source>
</evidence>
<dbReference type="Pfam" id="PF02518">
    <property type="entry name" value="HATPase_c"/>
    <property type="match status" value="1"/>
</dbReference>
<feature type="transmembrane region" description="Helical" evidence="4">
    <location>
        <begin position="66"/>
        <end position="86"/>
    </location>
</feature>
<dbReference type="InterPro" id="IPR050482">
    <property type="entry name" value="Sensor_HK_TwoCompSys"/>
</dbReference>
<keyword evidence="3" id="KW-0902">Two-component regulatory system</keyword>
<keyword evidence="2" id="KW-0418">Kinase</keyword>
<dbReference type="InterPro" id="IPR036890">
    <property type="entry name" value="HATPase_C_sf"/>
</dbReference>
<feature type="transmembrane region" description="Helical" evidence="4">
    <location>
        <begin position="92"/>
        <end position="111"/>
    </location>
</feature>
<dbReference type="EMBL" id="NBWZ01000001">
    <property type="protein sequence ID" value="RFA09635.1"/>
    <property type="molecule type" value="Genomic_DNA"/>
</dbReference>
<dbReference type="InterPro" id="IPR003594">
    <property type="entry name" value="HATPase_dom"/>
</dbReference>
<dbReference type="SUPFAM" id="SSF55874">
    <property type="entry name" value="ATPase domain of HSP90 chaperone/DNA topoisomerase II/histidine kinase"/>
    <property type="match status" value="1"/>
</dbReference>
<feature type="transmembrane region" description="Helical" evidence="4">
    <location>
        <begin position="142"/>
        <end position="162"/>
    </location>
</feature>
<feature type="transmembrane region" description="Helical" evidence="4">
    <location>
        <begin position="12"/>
        <end position="34"/>
    </location>
</feature>
<evidence type="ECO:0000256" key="1">
    <source>
        <dbReference type="ARBA" id="ARBA00022679"/>
    </source>
</evidence>
<feature type="domain" description="Histidine kinase/HSP90-like ATPase" evidence="5">
    <location>
        <begin position="301"/>
        <end position="383"/>
    </location>
</feature>
<dbReference type="OrthoDB" id="5125370at2"/>
<dbReference type="AlphaFoldDB" id="A0A3E0VJ24"/>
<dbReference type="GO" id="GO:0016301">
    <property type="term" value="F:kinase activity"/>
    <property type="evidence" value="ECO:0007669"/>
    <property type="project" value="UniProtKB-KW"/>
</dbReference>
<evidence type="ECO:0000256" key="3">
    <source>
        <dbReference type="ARBA" id="ARBA00023012"/>
    </source>
</evidence>
<evidence type="ECO:0000259" key="5">
    <source>
        <dbReference type="Pfam" id="PF02518"/>
    </source>
</evidence>
<evidence type="ECO:0000256" key="2">
    <source>
        <dbReference type="ARBA" id="ARBA00022777"/>
    </source>
</evidence>
<sequence length="384" mass="40871">MTSVIRRQEPLLRTAAWVEGWVFTLSSLVCLLIAGGIPGHVLALGLPLYAVMLAGYVMIGRSSATLWIVVVTVAGLAVGALLGSVVVDHAAVLSALLLVSGGGIGALAIVLQGSLSGRFYLAAAFLVNLTIALSSMTSDEAVQALAIFLVSWTVNVIVGIWITDSVRRARDRIARLGAVHRAERWASELEAQRRRSARLLHDTVLATLTLLAHSGRGVDPDALRVQASDDAVLLRQLRHGETPIPRSSGTYNLRTDQAPPVTQSIKALQQRFKRRGLQVHWHGDGDVTLPPHVRSAFLLSLGECLENVRRHAQVDEADVTITQDAGGVRAMVTDSGVGFETDGVDPARLGLAESVVARIRDVGGTTRIFSAPGAGTTVVLEVPR</sequence>
<organism evidence="6 7">
    <name type="scientific">Subtercola boreus</name>
    <dbReference type="NCBI Taxonomy" id="120213"/>
    <lineage>
        <taxon>Bacteria</taxon>
        <taxon>Bacillati</taxon>
        <taxon>Actinomycetota</taxon>
        <taxon>Actinomycetes</taxon>
        <taxon>Micrococcales</taxon>
        <taxon>Microbacteriaceae</taxon>
        <taxon>Subtercola</taxon>
    </lineage>
</organism>
<keyword evidence="4" id="KW-0472">Membrane</keyword>
<keyword evidence="1" id="KW-0808">Transferase</keyword>
<gene>
    <name evidence="6" type="ORF">B7R54_10700</name>
</gene>
<reference evidence="6 7" key="1">
    <citation type="submission" date="2017-04" db="EMBL/GenBank/DDBJ databases">
        <title>Comparative genome analysis of Subtercola boreus.</title>
        <authorList>
            <person name="Cho Y.-J."/>
            <person name="Cho A."/>
            <person name="Kim O.-S."/>
            <person name="Lee J.-I."/>
        </authorList>
    </citation>
    <scope>NUCLEOTIDE SEQUENCE [LARGE SCALE GENOMIC DNA]</scope>
    <source>
        <strain evidence="6 7">K300</strain>
    </source>
</reference>
<comment type="caution">
    <text evidence="6">The sequence shown here is derived from an EMBL/GenBank/DDBJ whole genome shotgun (WGS) entry which is preliminary data.</text>
</comment>
<dbReference type="PANTHER" id="PTHR24421">
    <property type="entry name" value="NITRATE/NITRITE SENSOR PROTEIN NARX-RELATED"/>
    <property type="match status" value="1"/>
</dbReference>
<name>A0A3E0VJ24_9MICO</name>
<dbReference type="Gene3D" id="3.30.565.10">
    <property type="entry name" value="Histidine kinase-like ATPase, C-terminal domain"/>
    <property type="match status" value="1"/>
</dbReference>
<evidence type="ECO:0000313" key="7">
    <source>
        <dbReference type="Proteomes" id="UP000256486"/>
    </source>
</evidence>